<dbReference type="InterPro" id="IPR000299">
    <property type="entry name" value="FERM_domain"/>
</dbReference>
<dbReference type="InterPro" id="IPR035963">
    <property type="entry name" value="FERM_2"/>
</dbReference>
<dbReference type="SUPFAM" id="SSF57850">
    <property type="entry name" value="RING/U-box"/>
    <property type="match status" value="1"/>
</dbReference>
<evidence type="ECO:0000313" key="7">
    <source>
        <dbReference type="RefSeq" id="XP_065676227.1"/>
    </source>
</evidence>
<dbReference type="PANTHER" id="PTHR23280">
    <property type="entry name" value="4.1 G PROTEIN"/>
    <property type="match status" value="1"/>
</dbReference>
<dbReference type="SUPFAM" id="SSF54236">
    <property type="entry name" value="Ubiquitin-like"/>
    <property type="match status" value="1"/>
</dbReference>
<evidence type="ECO:0000259" key="5">
    <source>
        <dbReference type="PROSITE" id="PS50089"/>
    </source>
</evidence>
<dbReference type="InterPro" id="IPR013083">
    <property type="entry name" value="Znf_RING/FYVE/PHD"/>
</dbReference>
<accession>A0ABM4DNU0</accession>
<keyword evidence="6" id="KW-1185">Reference proteome</keyword>
<dbReference type="SUPFAM" id="SSF47031">
    <property type="entry name" value="Second domain of FERM"/>
    <property type="match status" value="1"/>
</dbReference>
<keyword evidence="1 3" id="KW-0479">Metal-binding</keyword>
<protein>
    <submittedName>
        <fullName evidence="7">E3 ubiquitin-protein ligase MYLIP-like</fullName>
    </submittedName>
</protein>
<evidence type="ECO:0000256" key="1">
    <source>
        <dbReference type="ARBA" id="ARBA00022771"/>
    </source>
</evidence>
<dbReference type="PROSITE" id="PS50057">
    <property type="entry name" value="FERM_3"/>
    <property type="match status" value="1"/>
</dbReference>
<keyword evidence="1 3" id="KW-0863">Zinc-finger</keyword>
<dbReference type="Pfam" id="PF00373">
    <property type="entry name" value="FERM_M"/>
    <property type="match status" value="1"/>
</dbReference>
<feature type="domain" description="RING-type" evidence="5">
    <location>
        <begin position="399"/>
        <end position="432"/>
    </location>
</feature>
<dbReference type="Gene3D" id="2.30.29.30">
    <property type="entry name" value="Pleckstrin-homology domain (PH domain)/Phosphotyrosine-binding domain (PTB)"/>
    <property type="match status" value="1"/>
</dbReference>
<evidence type="ECO:0000256" key="3">
    <source>
        <dbReference type="PROSITE-ProRule" id="PRU00175"/>
    </source>
</evidence>
<proteinExistence type="predicted"/>
<organism evidence="6 7">
    <name type="scientific">Hydra vulgaris</name>
    <name type="common">Hydra</name>
    <name type="synonym">Hydra attenuata</name>
    <dbReference type="NCBI Taxonomy" id="6087"/>
    <lineage>
        <taxon>Eukaryota</taxon>
        <taxon>Metazoa</taxon>
        <taxon>Cnidaria</taxon>
        <taxon>Hydrozoa</taxon>
        <taxon>Hydroidolina</taxon>
        <taxon>Anthoathecata</taxon>
        <taxon>Aplanulata</taxon>
        <taxon>Hydridae</taxon>
        <taxon>Hydra</taxon>
    </lineage>
</organism>
<sequence>MDDESKLESMSRTKMSLTQNKIWCLVTQRDNVCFSFKFKEDAKGQDVMDEVCNKLGIVEKDYFGLQYTNSRGEIHWLNMRNRISRQINKPEPFSLMFCVKFYVQPHQLLQESTRWQFFLNVKEDLLAGKYHEVSLSYLYALLSQAEAGDFCENHIGYNPSRCSHWLPEFRSEVIIEHCKLQGISKEAAQFFLLKGVAESDDYGMEHHYVRLDSNNKPVFLGIGIDCLKLDKGNDLIERVPFNCLRMATRSGKTVKLDICSSDIGDIVSIVYQLNSKDSAQALYRSITEHHAFYRCDSIRPAVKQQVARDFFDTFLSWLPSDHMTEQNYIFDTERTCTEAYDHARRILYNFGTSAAATIHAKNDEGKTRKLNELSEVECLRSQVIRLTNQVEQWKESFNCSVCRDRIIDVVLECGHTICFDCSELCKICPFCRYKIKNKTKFFLGLNHIVSTSEDNLLKENLELSNEIQSLQPITVGSINNSVI</sequence>
<dbReference type="SMART" id="SM00184">
    <property type="entry name" value="RING"/>
    <property type="match status" value="1"/>
</dbReference>
<dbReference type="InterPro" id="IPR018980">
    <property type="entry name" value="FERM_PH-like_C"/>
</dbReference>
<dbReference type="Proteomes" id="UP001652625">
    <property type="component" value="Chromosome 15"/>
</dbReference>
<dbReference type="PROSITE" id="PS50089">
    <property type="entry name" value="ZF_RING_2"/>
    <property type="match status" value="1"/>
</dbReference>
<dbReference type="CDD" id="cd14473">
    <property type="entry name" value="FERM_B-lobe"/>
    <property type="match status" value="1"/>
</dbReference>
<dbReference type="InterPro" id="IPR001841">
    <property type="entry name" value="Znf_RING"/>
</dbReference>
<dbReference type="SMART" id="SM00295">
    <property type="entry name" value="B41"/>
    <property type="match status" value="1"/>
</dbReference>
<dbReference type="Gene3D" id="1.20.80.10">
    <property type="match status" value="1"/>
</dbReference>
<dbReference type="PANTHER" id="PTHR23280:SF13">
    <property type="entry name" value="E3 UBIQUITIN-PROTEIN LIGASE MYLIP"/>
    <property type="match status" value="1"/>
</dbReference>
<dbReference type="Pfam" id="PF09379">
    <property type="entry name" value="FERM_N"/>
    <property type="match status" value="1"/>
</dbReference>
<evidence type="ECO:0000313" key="6">
    <source>
        <dbReference type="Proteomes" id="UP001652625"/>
    </source>
</evidence>
<dbReference type="Pfam" id="PF13920">
    <property type="entry name" value="zf-C3HC4_3"/>
    <property type="match status" value="1"/>
</dbReference>
<feature type="domain" description="FERM" evidence="4">
    <location>
        <begin position="22"/>
        <end position="297"/>
    </location>
</feature>
<dbReference type="Gene3D" id="3.30.40.10">
    <property type="entry name" value="Zinc/RING finger domain, C3HC4 (zinc finger)"/>
    <property type="match status" value="1"/>
</dbReference>
<dbReference type="InterPro" id="IPR029071">
    <property type="entry name" value="Ubiquitin-like_domsf"/>
</dbReference>
<dbReference type="SMART" id="SM01196">
    <property type="entry name" value="FERM_C"/>
    <property type="match status" value="1"/>
</dbReference>
<dbReference type="InterPro" id="IPR019749">
    <property type="entry name" value="Band_41_domain"/>
</dbReference>
<dbReference type="InterPro" id="IPR018979">
    <property type="entry name" value="FERM_N"/>
</dbReference>
<dbReference type="GeneID" id="136072059"/>
<evidence type="ECO:0000256" key="2">
    <source>
        <dbReference type="ARBA" id="ARBA00022833"/>
    </source>
</evidence>
<dbReference type="RefSeq" id="XP_065676227.1">
    <property type="nucleotide sequence ID" value="XM_065820155.1"/>
</dbReference>
<dbReference type="InterPro" id="IPR011993">
    <property type="entry name" value="PH-like_dom_sf"/>
</dbReference>
<reference evidence="7" key="1">
    <citation type="submission" date="2025-08" db="UniProtKB">
        <authorList>
            <consortium name="RefSeq"/>
        </authorList>
    </citation>
    <scope>IDENTIFICATION</scope>
</reference>
<evidence type="ECO:0000259" key="4">
    <source>
        <dbReference type="PROSITE" id="PS50057"/>
    </source>
</evidence>
<gene>
    <name evidence="7" type="primary">LOC136072059</name>
</gene>
<keyword evidence="2" id="KW-0862">Zinc</keyword>
<dbReference type="InterPro" id="IPR019748">
    <property type="entry name" value="FERM_central"/>
</dbReference>
<dbReference type="Gene3D" id="3.10.20.90">
    <property type="entry name" value="Phosphatidylinositol 3-kinase Catalytic Subunit, Chain A, domain 1"/>
    <property type="match status" value="1"/>
</dbReference>
<name>A0ABM4DNU0_HYDVU</name>
<dbReference type="InterPro" id="IPR014352">
    <property type="entry name" value="FERM/acyl-CoA-bd_prot_sf"/>
</dbReference>
<dbReference type="SUPFAM" id="SSF50729">
    <property type="entry name" value="PH domain-like"/>
    <property type="match status" value="1"/>
</dbReference>